<gene>
    <name evidence="2" type="ORF">J2Z34_000802</name>
</gene>
<keyword evidence="1" id="KW-1133">Transmembrane helix</keyword>
<evidence type="ECO:0000313" key="2">
    <source>
        <dbReference type="EMBL" id="MBP1918330.1"/>
    </source>
</evidence>
<accession>A0ABS4G1B5</accession>
<feature type="transmembrane region" description="Helical" evidence="1">
    <location>
        <begin position="33"/>
        <end position="51"/>
    </location>
</feature>
<evidence type="ECO:0000256" key="1">
    <source>
        <dbReference type="SAM" id="Phobius"/>
    </source>
</evidence>
<keyword evidence="3" id="KW-1185">Reference proteome</keyword>
<dbReference type="EMBL" id="JAGGKC010000004">
    <property type="protein sequence ID" value="MBP1918330.1"/>
    <property type="molecule type" value="Genomic_DNA"/>
</dbReference>
<feature type="transmembrane region" description="Helical" evidence="1">
    <location>
        <begin position="7"/>
        <end position="27"/>
    </location>
</feature>
<name>A0ABS4G1B5_9CLOT</name>
<reference evidence="2 3" key="1">
    <citation type="submission" date="2021-03" db="EMBL/GenBank/DDBJ databases">
        <title>Genomic Encyclopedia of Type Strains, Phase IV (KMG-IV): sequencing the most valuable type-strain genomes for metagenomic binning, comparative biology and taxonomic classification.</title>
        <authorList>
            <person name="Goeker M."/>
        </authorList>
    </citation>
    <scope>NUCLEOTIDE SEQUENCE [LARGE SCALE GENOMIC DNA]</scope>
    <source>
        <strain evidence="2 3">DSM 6139</strain>
    </source>
</reference>
<dbReference type="Proteomes" id="UP001519271">
    <property type="component" value="Unassembled WGS sequence"/>
</dbReference>
<proteinExistence type="predicted"/>
<sequence>MNNQLQGYTMAVLGLIFLLFNALSYIFDWESRSSAFSILGLVCVVIGMNRARKN</sequence>
<keyword evidence="1" id="KW-0472">Membrane</keyword>
<keyword evidence="1" id="KW-0812">Transmembrane</keyword>
<evidence type="ECO:0000313" key="3">
    <source>
        <dbReference type="Proteomes" id="UP001519271"/>
    </source>
</evidence>
<comment type="caution">
    <text evidence="2">The sequence shown here is derived from an EMBL/GenBank/DDBJ whole genome shotgun (WGS) entry which is preliminary data.</text>
</comment>
<organism evidence="2 3">
    <name type="scientific">Youngiibacter multivorans</name>
    <dbReference type="NCBI Taxonomy" id="937251"/>
    <lineage>
        <taxon>Bacteria</taxon>
        <taxon>Bacillati</taxon>
        <taxon>Bacillota</taxon>
        <taxon>Clostridia</taxon>
        <taxon>Eubacteriales</taxon>
        <taxon>Clostridiaceae</taxon>
        <taxon>Youngiibacter</taxon>
    </lineage>
</organism>
<protein>
    <submittedName>
        <fullName evidence="2">Membrane protein</fullName>
    </submittedName>
</protein>